<dbReference type="InterPro" id="IPR018730">
    <property type="entry name" value="DUF2273"/>
</dbReference>
<reference evidence="2 3" key="1">
    <citation type="submission" date="2017-08" db="EMBL/GenBank/DDBJ databases">
        <title>Substantial Increase in Enzyme Production by Combined Drug-Resistance Mutations in Paenibacillus agaridevorans.</title>
        <authorList>
            <person name="Tanaka Y."/>
            <person name="Funane K."/>
            <person name="Hosaka T."/>
            <person name="Shiwa Y."/>
            <person name="Fujita N."/>
            <person name="Miyazaki T."/>
            <person name="Yoshikawa H."/>
            <person name="Murakami K."/>
            <person name="Kasahara K."/>
            <person name="Inaoka T."/>
            <person name="Hiraga Y."/>
            <person name="Ochi K."/>
        </authorList>
    </citation>
    <scope>NUCLEOTIDE SEQUENCE [LARGE SCALE GENOMIC DNA]</scope>
    <source>
        <strain evidence="2 3">T-3040</strain>
    </source>
</reference>
<proteinExistence type="predicted"/>
<keyword evidence="3" id="KW-1185">Reference proteome</keyword>
<accession>A0A2R5F5L3</accession>
<keyword evidence="1" id="KW-0472">Membrane</keyword>
<dbReference type="RefSeq" id="WP_087567083.1">
    <property type="nucleotide sequence ID" value="NZ_BDQX01000458.1"/>
</dbReference>
<dbReference type="AlphaFoldDB" id="A0A2R5F5L3"/>
<dbReference type="Proteomes" id="UP000245202">
    <property type="component" value="Unassembled WGS sequence"/>
</dbReference>
<evidence type="ECO:0008006" key="4">
    <source>
        <dbReference type="Google" id="ProtNLM"/>
    </source>
</evidence>
<feature type="transmembrane region" description="Helical" evidence="1">
    <location>
        <begin position="20"/>
        <end position="47"/>
    </location>
</feature>
<sequence length="76" mass="9158">MWREIWSVYWKRILGAAAGLFCSIVYLAFGFWDMLFVALLVFAGYWFGKQKESSNGPVIPWQRIWETIMDRFRPFR</sequence>
<evidence type="ECO:0000313" key="3">
    <source>
        <dbReference type="Proteomes" id="UP000245202"/>
    </source>
</evidence>
<keyword evidence="1" id="KW-1133">Transmembrane helix</keyword>
<comment type="caution">
    <text evidence="2">The sequence shown here is derived from an EMBL/GenBank/DDBJ whole genome shotgun (WGS) entry which is preliminary data.</text>
</comment>
<organism evidence="2 3">
    <name type="scientific">Paenibacillus agaridevorans</name>
    <dbReference type="NCBI Taxonomy" id="171404"/>
    <lineage>
        <taxon>Bacteria</taxon>
        <taxon>Bacillati</taxon>
        <taxon>Bacillota</taxon>
        <taxon>Bacilli</taxon>
        <taxon>Bacillales</taxon>
        <taxon>Paenibacillaceae</taxon>
        <taxon>Paenibacillus</taxon>
    </lineage>
</organism>
<evidence type="ECO:0000256" key="1">
    <source>
        <dbReference type="SAM" id="Phobius"/>
    </source>
</evidence>
<protein>
    <recommendedName>
        <fullName evidence="4">DUF2273 domain-containing protein</fullName>
    </recommendedName>
</protein>
<name>A0A2R5F5L3_9BACL</name>
<gene>
    <name evidence="2" type="ORF">PAT3040_06984</name>
</gene>
<evidence type="ECO:0000313" key="2">
    <source>
        <dbReference type="EMBL" id="GBG12123.1"/>
    </source>
</evidence>
<dbReference type="EMBL" id="BDQX01000458">
    <property type="protein sequence ID" value="GBG12123.1"/>
    <property type="molecule type" value="Genomic_DNA"/>
</dbReference>
<dbReference type="Pfam" id="PF10031">
    <property type="entry name" value="DUF2273"/>
    <property type="match status" value="1"/>
</dbReference>
<keyword evidence="1" id="KW-0812">Transmembrane</keyword>